<dbReference type="PATRIC" id="fig|45076.6.peg.253"/>
<feature type="domain" description="Transposase DDE" evidence="2">
    <location>
        <begin position="196"/>
        <end position="316"/>
    </location>
</feature>
<feature type="domain" description="Transposase InsH N-terminal" evidence="1">
    <location>
        <begin position="13"/>
        <end position="110"/>
    </location>
</feature>
<dbReference type="InterPro" id="IPR025668">
    <property type="entry name" value="Tnp_DDE_dom"/>
</dbReference>
<comment type="caution">
    <text evidence="3">The sequence shown here is derived from an EMBL/GenBank/DDBJ whole genome shotgun (WGS) entry which is preliminary data.</text>
</comment>
<reference evidence="3 4" key="1">
    <citation type="submission" date="2015-11" db="EMBL/GenBank/DDBJ databases">
        <title>Genomic analysis of 38 Legionella species identifies large and diverse effector repertoires.</title>
        <authorList>
            <person name="Burstein D."/>
            <person name="Amaro F."/>
            <person name="Zusman T."/>
            <person name="Lifshitz Z."/>
            <person name="Cohen O."/>
            <person name="Gilbert J.A."/>
            <person name="Pupko T."/>
            <person name="Shuman H.A."/>
            <person name="Segal G."/>
        </authorList>
    </citation>
    <scope>NUCLEOTIDE SEQUENCE [LARGE SCALE GENOMIC DNA]</scope>
    <source>
        <strain evidence="3 4">ATCC 49508</strain>
    </source>
</reference>
<dbReference type="PANTHER" id="PTHR33408:SF2">
    <property type="entry name" value="TRANSPOSASE DDE DOMAIN-CONTAINING PROTEIN"/>
    <property type="match status" value="1"/>
</dbReference>
<evidence type="ECO:0000259" key="2">
    <source>
        <dbReference type="Pfam" id="PF13751"/>
    </source>
</evidence>
<accession>A0A0W1AL66</accession>
<dbReference type="Pfam" id="PF05598">
    <property type="entry name" value="DUF772"/>
    <property type="match status" value="1"/>
</dbReference>
<organism evidence="3 4">
    <name type="scientific">Legionella worsleiensis</name>
    <dbReference type="NCBI Taxonomy" id="45076"/>
    <lineage>
        <taxon>Bacteria</taxon>
        <taxon>Pseudomonadati</taxon>
        <taxon>Pseudomonadota</taxon>
        <taxon>Gammaproteobacteria</taxon>
        <taxon>Legionellales</taxon>
        <taxon>Legionellaceae</taxon>
        <taxon>Legionella</taxon>
    </lineage>
</organism>
<dbReference type="Proteomes" id="UP000054662">
    <property type="component" value="Unassembled WGS sequence"/>
</dbReference>
<dbReference type="InterPro" id="IPR008490">
    <property type="entry name" value="Transposase_InsH_N"/>
</dbReference>
<evidence type="ECO:0000259" key="1">
    <source>
        <dbReference type="Pfam" id="PF05598"/>
    </source>
</evidence>
<dbReference type="AlphaFoldDB" id="A0A0W1AL66"/>
<dbReference type="EMBL" id="LNZC01000002">
    <property type="protein sequence ID" value="KTD81928.1"/>
    <property type="molecule type" value="Genomic_DNA"/>
</dbReference>
<evidence type="ECO:0000313" key="4">
    <source>
        <dbReference type="Proteomes" id="UP000054662"/>
    </source>
</evidence>
<protein>
    <submittedName>
        <fullName evidence="3">Transposase</fullName>
    </submittedName>
</protein>
<proteinExistence type="predicted"/>
<dbReference type="PANTHER" id="PTHR33408">
    <property type="entry name" value="TRANSPOSASE"/>
    <property type="match status" value="1"/>
</dbReference>
<dbReference type="STRING" id="45076.Lwor_0231"/>
<evidence type="ECO:0000313" key="3">
    <source>
        <dbReference type="EMBL" id="KTD81928.1"/>
    </source>
</evidence>
<sequence>MQGIINFNKQISEFEDLIPANHFLKKVSHNVDFSFANKLTEALYSPNKGRPSVSPELYLRIKLIGHFYNIHSNRNLIKHIKYNICYRWFCGITLKDKVPHHSSLSRLKKRLGVEILERFFLEILLQCKNAGLLNGSSVMTDSTLLDADASLDSLTLKEKDKNVTTYIPLFSSRSGSSENSIIPGFEYDELNNHYVCSQNSVLTPCKSQSDTTIYISSSGDCKKCSFSENCLAKLKNKGPARYVTRNKYAELFIQLIQEMELQSFKEKLYERMWKIEGIMNELKNYHDLKRAQYRGLQNTQIQSYFAAMALNIKRLVFFIVYHSIEEMIIY</sequence>
<keyword evidence="4" id="KW-1185">Reference proteome</keyword>
<name>A0A0W1AL66_9GAMM</name>
<dbReference type="OrthoDB" id="5635346at2"/>
<gene>
    <name evidence="3" type="ORF">Lwor_0231</name>
</gene>
<dbReference type="RefSeq" id="WP_058491975.1">
    <property type="nucleotide sequence ID" value="NZ_CBCRUR010000002.1"/>
</dbReference>
<dbReference type="Pfam" id="PF13751">
    <property type="entry name" value="DDE_Tnp_1_6"/>
    <property type="match status" value="1"/>
</dbReference>